<evidence type="ECO:0000313" key="2">
    <source>
        <dbReference type="EMBL" id="GMN54905.1"/>
    </source>
</evidence>
<dbReference type="Gene3D" id="2.60.120.200">
    <property type="match status" value="1"/>
</dbReference>
<protein>
    <recommendedName>
        <fullName evidence="1">Xyloglucan endo-transglycosylase C-terminal domain-containing protein</fullName>
    </recommendedName>
</protein>
<evidence type="ECO:0000259" key="1">
    <source>
        <dbReference type="Pfam" id="PF06955"/>
    </source>
</evidence>
<comment type="caution">
    <text evidence="2">The sequence shown here is derived from an EMBL/GenBank/DDBJ whole genome shotgun (WGS) entry which is preliminary data.</text>
</comment>
<sequence>MVYNYCTDSKRFPQGLPAECKHSRFL</sequence>
<reference evidence="2" key="1">
    <citation type="submission" date="2023-07" db="EMBL/GenBank/DDBJ databases">
        <title>draft genome sequence of fig (Ficus carica).</title>
        <authorList>
            <person name="Takahashi T."/>
            <person name="Nishimura K."/>
        </authorList>
    </citation>
    <scope>NUCLEOTIDE SEQUENCE</scope>
</reference>
<keyword evidence="3" id="KW-1185">Reference proteome</keyword>
<proteinExistence type="predicted"/>
<organism evidence="2 3">
    <name type="scientific">Ficus carica</name>
    <name type="common">Common fig</name>
    <dbReference type="NCBI Taxonomy" id="3494"/>
    <lineage>
        <taxon>Eukaryota</taxon>
        <taxon>Viridiplantae</taxon>
        <taxon>Streptophyta</taxon>
        <taxon>Embryophyta</taxon>
        <taxon>Tracheophyta</taxon>
        <taxon>Spermatophyta</taxon>
        <taxon>Magnoliopsida</taxon>
        <taxon>eudicotyledons</taxon>
        <taxon>Gunneridae</taxon>
        <taxon>Pentapetalae</taxon>
        <taxon>rosids</taxon>
        <taxon>fabids</taxon>
        <taxon>Rosales</taxon>
        <taxon>Moraceae</taxon>
        <taxon>Ficeae</taxon>
        <taxon>Ficus</taxon>
    </lineage>
</organism>
<dbReference type="InterPro" id="IPR010713">
    <property type="entry name" value="XET_C"/>
</dbReference>
<name>A0AA88ALX1_FICCA</name>
<dbReference type="AlphaFoldDB" id="A0AA88ALX1"/>
<dbReference type="EMBL" id="BTGU01000054">
    <property type="protein sequence ID" value="GMN54905.1"/>
    <property type="molecule type" value="Genomic_DNA"/>
</dbReference>
<dbReference type="GO" id="GO:0016762">
    <property type="term" value="F:xyloglucan:xyloglucosyl transferase activity"/>
    <property type="evidence" value="ECO:0007669"/>
    <property type="project" value="InterPro"/>
</dbReference>
<gene>
    <name evidence="2" type="ORF">TIFTF001_024025</name>
</gene>
<dbReference type="Proteomes" id="UP001187192">
    <property type="component" value="Unassembled WGS sequence"/>
</dbReference>
<dbReference type="GO" id="GO:0044042">
    <property type="term" value="P:glucan metabolic process"/>
    <property type="evidence" value="ECO:0007669"/>
    <property type="project" value="InterPro"/>
</dbReference>
<evidence type="ECO:0000313" key="3">
    <source>
        <dbReference type="Proteomes" id="UP001187192"/>
    </source>
</evidence>
<dbReference type="Pfam" id="PF06955">
    <property type="entry name" value="XET_C"/>
    <property type="match status" value="1"/>
</dbReference>
<dbReference type="GO" id="GO:0048046">
    <property type="term" value="C:apoplast"/>
    <property type="evidence" value="ECO:0007669"/>
    <property type="project" value="InterPro"/>
</dbReference>
<feature type="domain" description="Xyloglucan endo-transglycosylase C-terminal" evidence="1">
    <location>
        <begin position="1"/>
        <end position="20"/>
    </location>
</feature>
<accession>A0AA88ALX1</accession>